<keyword evidence="2" id="KW-1185">Reference proteome</keyword>
<reference evidence="1 2" key="1">
    <citation type="submission" date="2021-12" db="EMBL/GenBank/DDBJ databases">
        <title>Sinirhodobacter sp. WL0062 is a bacterium isolated from seawater.</title>
        <authorList>
            <person name="Wang L."/>
            <person name="He W."/>
            <person name="Zhang D.-F."/>
        </authorList>
    </citation>
    <scope>NUCLEOTIDE SEQUENCE [LARGE SCALE GENOMIC DNA]</scope>
    <source>
        <strain evidence="1 2">WL0062</strain>
    </source>
</reference>
<comment type="caution">
    <text evidence="1">The sequence shown here is derived from an EMBL/GenBank/DDBJ whole genome shotgun (WGS) entry which is preliminary data.</text>
</comment>
<accession>A0ABS8YRD3</accession>
<gene>
    <name evidence="1" type="ORF">LZA78_02945</name>
</gene>
<name>A0ABS8YRD3_9RHOB</name>
<dbReference type="Proteomes" id="UP001521181">
    <property type="component" value="Unassembled WGS sequence"/>
</dbReference>
<sequence length="53" mass="6129">MSDRIAASLRQLFEENRIVFWYDADHTADVDQYLNELRTTLMAEIAAGKKVIV</sequence>
<evidence type="ECO:0000313" key="2">
    <source>
        <dbReference type="Proteomes" id="UP001521181"/>
    </source>
</evidence>
<evidence type="ECO:0000313" key="1">
    <source>
        <dbReference type="EMBL" id="MCE5972447.1"/>
    </source>
</evidence>
<proteinExistence type="predicted"/>
<protein>
    <submittedName>
        <fullName evidence="1">Uncharacterized protein</fullName>
    </submittedName>
</protein>
<dbReference type="RefSeq" id="WP_233675468.1">
    <property type="nucleotide sequence ID" value="NZ_JAJUOS010000002.1"/>
</dbReference>
<dbReference type="EMBL" id="JAJUOS010000002">
    <property type="protein sequence ID" value="MCE5972447.1"/>
    <property type="molecule type" value="Genomic_DNA"/>
</dbReference>
<organism evidence="1 2">
    <name type="scientific">Rhodobacter flavimaris</name>
    <dbReference type="NCBI Taxonomy" id="2907145"/>
    <lineage>
        <taxon>Bacteria</taxon>
        <taxon>Pseudomonadati</taxon>
        <taxon>Pseudomonadota</taxon>
        <taxon>Alphaproteobacteria</taxon>
        <taxon>Rhodobacterales</taxon>
        <taxon>Rhodobacter group</taxon>
        <taxon>Rhodobacter</taxon>
    </lineage>
</organism>